<dbReference type="Pfam" id="PF01593">
    <property type="entry name" value="Amino_oxidase"/>
    <property type="match status" value="1"/>
</dbReference>
<dbReference type="Gene3D" id="3.50.50.60">
    <property type="entry name" value="FAD/NAD(P)-binding domain"/>
    <property type="match status" value="2"/>
</dbReference>
<proteinExistence type="predicted"/>
<comment type="subunit">
    <text evidence="2">Interacts with COX5B; this interaction may contribute to localize PYROXD2 to the inner face of the inner mitochondrial membrane.</text>
</comment>
<dbReference type="RefSeq" id="WP_090033193.1">
    <property type="nucleotide sequence ID" value="NZ_BONM01000004.1"/>
</dbReference>
<evidence type="ECO:0000313" key="6">
    <source>
        <dbReference type="Proteomes" id="UP000199012"/>
    </source>
</evidence>
<evidence type="ECO:0000256" key="1">
    <source>
        <dbReference type="ARBA" id="ARBA00037217"/>
    </source>
</evidence>
<evidence type="ECO:0000256" key="2">
    <source>
        <dbReference type="ARBA" id="ARBA00038825"/>
    </source>
</evidence>
<evidence type="ECO:0000259" key="4">
    <source>
        <dbReference type="Pfam" id="PF01593"/>
    </source>
</evidence>
<keyword evidence="6" id="KW-1185">Reference proteome</keyword>
<dbReference type="AlphaFoldDB" id="A0A1I0Z6N0"/>
<dbReference type="SUPFAM" id="SSF51905">
    <property type="entry name" value="FAD/NAD(P)-binding domain"/>
    <property type="match status" value="1"/>
</dbReference>
<protein>
    <recommendedName>
        <fullName evidence="3">Pyridine nucleotide-disulfide oxidoreductase domain-containing protein 2</fullName>
    </recommendedName>
</protein>
<dbReference type="OrthoDB" id="833207at2"/>
<dbReference type="STRING" id="988821.SAMN05421867_109170"/>
<dbReference type="Proteomes" id="UP000199012">
    <property type="component" value="Unassembled WGS sequence"/>
</dbReference>
<gene>
    <name evidence="5" type="ORF">SAMN05421867_109170</name>
</gene>
<dbReference type="PANTHER" id="PTHR10668">
    <property type="entry name" value="PHYTOENE DEHYDROGENASE"/>
    <property type="match status" value="1"/>
</dbReference>
<evidence type="ECO:0000256" key="3">
    <source>
        <dbReference type="ARBA" id="ARBA00040298"/>
    </source>
</evidence>
<dbReference type="InterPro" id="IPR002937">
    <property type="entry name" value="Amino_oxidase"/>
</dbReference>
<feature type="domain" description="Amine oxidase" evidence="4">
    <location>
        <begin position="15"/>
        <end position="503"/>
    </location>
</feature>
<evidence type="ECO:0000313" key="5">
    <source>
        <dbReference type="EMBL" id="SFB20230.1"/>
    </source>
</evidence>
<sequence>MQTVDAVVIGAGPNGLVAANALVDAGWDVLVLEAQPEVGGAVRTAEVLAPGYRTDLFSAFYPLAAASPIVRGLHLEDHGLRWVHAPDVLAHALDDGRTAVLHQEASDTAAGLEGWGDGDGQAWLDLVEQWDRVRDPLLDALFTPIPPVKAVARILGRTGVGGALDLARLALLPVRRLADESFRGQGGGLLLTGNAMHADIPPDAAGSGLFGWLLAMLGQDVGFPVPEHGAGSLADALARRVRAGSGSVRTGERVVRVHVRGGRAIGVETAGGERIAARRAVLADVTAPSLYGRLVEDRHLPERLKRDVARFQWDHPTFKVNWALDRPIPWRSPQAAGAGTVHLGVDMDGFVDYAADLSTGRPPERPFLLVGQMTTADPTRSPAGTESVWAYTHLPHGGTWDAAATAAEVERVEAALERTAPGFGDAVVARHVQSPDALEEHDANLENGSLNGGTASLHQQLVFRPTTGLGRPETPVRGLFLASASAHPGGGVHGACGWNAARAALNQQGLLGGARAALVRTAWERVLDRP</sequence>
<comment type="function">
    <text evidence="1">Probable oxidoreductase that may play a role as regulator of mitochondrial function.</text>
</comment>
<accession>A0A1I0Z6N0</accession>
<dbReference type="GO" id="GO:0016491">
    <property type="term" value="F:oxidoreductase activity"/>
    <property type="evidence" value="ECO:0007669"/>
    <property type="project" value="InterPro"/>
</dbReference>
<organism evidence="5 6">
    <name type="scientific">Cellulomonas marina</name>
    <dbReference type="NCBI Taxonomy" id="988821"/>
    <lineage>
        <taxon>Bacteria</taxon>
        <taxon>Bacillati</taxon>
        <taxon>Actinomycetota</taxon>
        <taxon>Actinomycetes</taxon>
        <taxon>Micrococcales</taxon>
        <taxon>Cellulomonadaceae</taxon>
        <taxon>Cellulomonas</taxon>
    </lineage>
</organism>
<dbReference type="PANTHER" id="PTHR10668:SF105">
    <property type="entry name" value="DEHYDROGENASE-RELATED"/>
    <property type="match status" value="1"/>
</dbReference>
<name>A0A1I0Z6N0_9CELL</name>
<reference evidence="5 6" key="1">
    <citation type="submission" date="2016-10" db="EMBL/GenBank/DDBJ databases">
        <authorList>
            <person name="de Groot N.N."/>
        </authorList>
    </citation>
    <scope>NUCLEOTIDE SEQUENCE [LARGE SCALE GENOMIC DNA]</scope>
    <source>
        <strain evidence="5 6">CGMCC 4.6945</strain>
    </source>
</reference>
<dbReference type="EMBL" id="FOKA01000009">
    <property type="protein sequence ID" value="SFB20230.1"/>
    <property type="molecule type" value="Genomic_DNA"/>
</dbReference>
<dbReference type="InterPro" id="IPR036188">
    <property type="entry name" value="FAD/NAD-bd_sf"/>
</dbReference>